<feature type="compositionally biased region" description="Basic and acidic residues" evidence="1">
    <location>
        <begin position="1"/>
        <end position="13"/>
    </location>
</feature>
<accession>A0ABP7RTW7</accession>
<sequence>MVRVRLQDHEARDAPGGLARDAPDACGPVTKTFPAATFAA</sequence>
<evidence type="ECO:0000256" key="1">
    <source>
        <dbReference type="SAM" id="MobiDB-lite"/>
    </source>
</evidence>
<comment type="caution">
    <text evidence="2">The sequence shown here is derived from an EMBL/GenBank/DDBJ whole genome shotgun (WGS) entry which is preliminary data.</text>
</comment>
<proteinExistence type="predicted"/>
<reference evidence="3" key="1">
    <citation type="journal article" date="2019" name="Int. J. Syst. Evol. Microbiol.">
        <title>The Global Catalogue of Microorganisms (GCM) 10K type strain sequencing project: providing services to taxonomists for standard genome sequencing and annotation.</title>
        <authorList>
            <consortium name="The Broad Institute Genomics Platform"/>
            <consortium name="The Broad Institute Genome Sequencing Center for Infectious Disease"/>
            <person name="Wu L."/>
            <person name="Ma J."/>
        </authorList>
    </citation>
    <scope>NUCLEOTIDE SEQUENCE [LARGE SCALE GENOMIC DNA]</scope>
    <source>
        <strain evidence="3">JCM 17027</strain>
    </source>
</reference>
<dbReference type="Proteomes" id="UP001500034">
    <property type="component" value="Unassembled WGS sequence"/>
</dbReference>
<name>A0ABP7RTW7_9ACTN</name>
<evidence type="ECO:0000313" key="2">
    <source>
        <dbReference type="EMBL" id="GAA4002108.1"/>
    </source>
</evidence>
<gene>
    <name evidence="2" type="ORF">GCM10022384_56150</name>
</gene>
<evidence type="ECO:0000313" key="3">
    <source>
        <dbReference type="Proteomes" id="UP001500034"/>
    </source>
</evidence>
<feature type="region of interest" description="Disordered" evidence="1">
    <location>
        <begin position="1"/>
        <end position="25"/>
    </location>
</feature>
<protein>
    <submittedName>
        <fullName evidence="2">Uncharacterized protein</fullName>
    </submittedName>
</protein>
<keyword evidence="3" id="KW-1185">Reference proteome</keyword>
<dbReference type="EMBL" id="BAABCQ010000148">
    <property type="protein sequence ID" value="GAA4002108.1"/>
    <property type="molecule type" value="Genomic_DNA"/>
</dbReference>
<organism evidence="2 3">
    <name type="scientific">Streptomyces marokkonensis</name>
    <dbReference type="NCBI Taxonomy" id="324855"/>
    <lineage>
        <taxon>Bacteria</taxon>
        <taxon>Bacillati</taxon>
        <taxon>Actinomycetota</taxon>
        <taxon>Actinomycetes</taxon>
        <taxon>Kitasatosporales</taxon>
        <taxon>Streptomycetaceae</taxon>
        <taxon>Streptomyces</taxon>
    </lineage>
</organism>